<dbReference type="Gene3D" id="2.30.30.830">
    <property type="match status" value="1"/>
</dbReference>
<evidence type="ECO:0000256" key="5">
    <source>
        <dbReference type="ARBA" id="ARBA00022692"/>
    </source>
</evidence>
<evidence type="ECO:0000256" key="8">
    <source>
        <dbReference type="ARBA" id="ARBA00023136"/>
    </source>
</evidence>
<evidence type="ECO:0000256" key="7">
    <source>
        <dbReference type="ARBA" id="ARBA00022989"/>
    </source>
</evidence>
<evidence type="ECO:0000259" key="9">
    <source>
        <dbReference type="Pfam" id="PF11356"/>
    </source>
</evidence>
<keyword evidence="6" id="KW-0653">Protein transport</keyword>
<keyword evidence="5" id="KW-0812">Transmembrane</keyword>
<keyword evidence="3" id="KW-1003">Cell membrane</keyword>
<protein>
    <submittedName>
        <fullName evidence="10">General secretion pathway protein C</fullName>
    </submittedName>
</protein>
<name>A0A1H7H263_9BURK</name>
<dbReference type="GO" id="GO:0015031">
    <property type="term" value="P:protein transport"/>
    <property type="evidence" value="ECO:0007669"/>
    <property type="project" value="UniProtKB-KW"/>
</dbReference>
<dbReference type="InterPro" id="IPR024961">
    <property type="entry name" value="T2SS_GspC_N"/>
</dbReference>
<dbReference type="EMBL" id="FOAJ01000002">
    <property type="protein sequence ID" value="SEK44379.1"/>
    <property type="molecule type" value="Genomic_DNA"/>
</dbReference>
<evidence type="ECO:0000313" key="10">
    <source>
        <dbReference type="EMBL" id="SEK44379.1"/>
    </source>
</evidence>
<dbReference type="Proteomes" id="UP000199120">
    <property type="component" value="Unassembled WGS sequence"/>
</dbReference>
<keyword evidence="2" id="KW-0813">Transport</keyword>
<keyword evidence="8" id="KW-0472">Membrane</keyword>
<keyword evidence="7" id="KW-1133">Transmembrane helix</keyword>
<keyword evidence="4" id="KW-0997">Cell inner membrane</keyword>
<comment type="subcellular location">
    <subcellularLocation>
        <location evidence="1">Cell inner membrane</location>
    </subcellularLocation>
</comment>
<proteinExistence type="predicted"/>
<sequence length="140" mass="14402">MARMNPLPTRLLSLAAFAVFCATATWWGITLAAHRSSPVEAAAARAPVSQDEAATLFGGKPTQNAAQNIQLSGILALSQGAAAIVSVDGEPPQAVSLGGPIGPNAKLAEVRARSIVIDRHGAHAEIFLPANAPGPTIYMR</sequence>
<dbReference type="AlphaFoldDB" id="A0A1H7H263"/>
<evidence type="ECO:0000256" key="6">
    <source>
        <dbReference type="ARBA" id="ARBA00022927"/>
    </source>
</evidence>
<evidence type="ECO:0000313" key="11">
    <source>
        <dbReference type="Proteomes" id="UP000199120"/>
    </source>
</evidence>
<evidence type="ECO:0000256" key="1">
    <source>
        <dbReference type="ARBA" id="ARBA00004533"/>
    </source>
</evidence>
<dbReference type="Pfam" id="PF11356">
    <property type="entry name" value="T2SSC"/>
    <property type="match status" value="1"/>
</dbReference>
<reference evidence="11" key="1">
    <citation type="submission" date="2016-10" db="EMBL/GenBank/DDBJ databases">
        <authorList>
            <person name="Varghese N."/>
            <person name="Submissions S."/>
        </authorList>
    </citation>
    <scope>NUCLEOTIDE SEQUENCE [LARGE SCALE GENOMIC DNA]</scope>
    <source>
        <strain evidence="11">LMG 26416</strain>
    </source>
</reference>
<dbReference type="STRING" id="416943.SAMN05445871_0210"/>
<evidence type="ECO:0000256" key="2">
    <source>
        <dbReference type="ARBA" id="ARBA00022448"/>
    </source>
</evidence>
<evidence type="ECO:0000256" key="4">
    <source>
        <dbReference type="ARBA" id="ARBA00022519"/>
    </source>
</evidence>
<accession>A0A1H7H263</accession>
<gene>
    <name evidence="10" type="ORF">SAMN05192542_102104</name>
</gene>
<organism evidence="10 11">
    <name type="scientific">Paraburkholderia caballeronis</name>
    <dbReference type="NCBI Taxonomy" id="416943"/>
    <lineage>
        <taxon>Bacteria</taxon>
        <taxon>Pseudomonadati</taxon>
        <taxon>Pseudomonadota</taxon>
        <taxon>Betaproteobacteria</taxon>
        <taxon>Burkholderiales</taxon>
        <taxon>Burkholderiaceae</taxon>
        <taxon>Paraburkholderia</taxon>
    </lineage>
</organism>
<feature type="domain" description="Type II secretion system protein GspC N-terminal" evidence="9">
    <location>
        <begin position="12"/>
        <end position="128"/>
    </location>
</feature>
<evidence type="ECO:0000256" key="3">
    <source>
        <dbReference type="ARBA" id="ARBA00022475"/>
    </source>
</evidence>
<keyword evidence="11" id="KW-1185">Reference proteome</keyword>
<dbReference type="GO" id="GO:0005886">
    <property type="term" value="C:plasma membrane"/>
    <property type="evidence" value="ECO:0007669"/>
    <property type="project" value="UniProtKB-SubCell"/>
</dbReference>